<accession>A0A7W8DAQ7</accession>
<evidence type="ECO:0008006" key="4">
    <source>
        <dbReference type="Google" id="ProtNLM"/>
    </source>
</evidence>
<dbReference type="EMBL" id="JACHHP010000007">
    <property type="protein sequence ID" value="MBB5209671.1"/>
    <property type="molecule type" value="Genomic_DNA"/>
</dbReference>
<keyword evidence="1" id="KW-1133">Transmembrane helix</keyword>
<sequence length="126" mass="13980">MLKIYLGFNAALYLVFALWCTFWASKTATAQGFLALDGAGRAEYLTVYGGLQFGLALFFALLAWTPRWHEVGLLFALCIYLPIVLWRIAGLVAHWPVGSTTLAVAGLEAFMLLWAGWIWFSQRGSA</sequence>
<evidence type="ECO:0000256" key="1">
    <source>
        <dbReference type="SAM" id="Phobius"/>
    </source>
</evidence>
<feature type="transmembrane region" description="Helical" evidence="1">
    <location>
        <begin position="101"/>
        <end position="120"/>
    </location>
</feature>
<feature type="transmembrane region" description="Helical" evidence="1">
    <location>
        <begin position="71"/>
        <end position="89"/>
    </location>
</feature>
<organism evidence="2 3">
    <name type="scientific">Chiayiivirga flava</name>
    <dbReference type="NCBI Taxonomy" id="659595"/>
    <lineage>
        <taxon>Bacteria</taxon>
        <taxon>Pseudomonadati</taxon>
        <taxon>Pseudomonadota</taxon>
        <taxon>Gammaproteobacteria</taxon>
        <taxon>Lysobacterales</taxon>
        <taxon>Lysobacteraceae</taxon>
        <taxon>Chiayiivirga</taxon>
    </lineage>
</organism>
<feature type="transmembrane region" description="Helical" evidence="1">
    <location>
        <begin position="46"/>
        <end position="64"/>
    </location>
</feature>
<gene>
    <name evidence="2" type="ORF">HNQ52_003243</name>
</gene>
<keyword evidence="1" id="KW-0472">Membrane</keyword>
<protein>
    <recommendedName>
        <fullName evidence="4">DUF4345 domain-containing protein</fullName>
    </recommendedName>
</protein>
<keyword evidence="1" id="KW-0812">Transmembrane</keyword>
<reference evidence="2 3" key="1">
    <citation type="submission" date="2020-08" db="EMBL/GenBank/DDBJ databases">
        <title>Genomic Encyclopedia of Type Strains, Phase IV (KMG-IV): sequencing the most valuable type-strain genomes for metagenomic binning, comparative biology and taxonomic classification.</title>
        <authorList>
            <person name="Goeker M."/>
        </authorList>
    </citation>
    <scope>NUCLEOTIDE SEQUENCE [LARGE SCALE GENOMIC DNA]</scope>
    <source>
        <strain evidence="2 3">DSM 24163</strain>
    </source>
</reference>
<evidence type="ECO:0000313" key="2">
    <source>
        <dbReference type="EMBL" id="MBB5209671.1"/>
    </source>
</evidence>
<dbReference type="AlphaFoldDB" id="A0A7W8DAQ7"/>
<dbReference type="RefSeq" id="WP_183962200.1">
    <property type="nucleotide sequence ID" value="NZ_JACHHP010000007.1"/>
</dbReference>
<comment type="caution">
    <text evidence="2">The sequence shown here is derived from an EMBL/GenBank/DDBJ whole genome shotgun (WGS) entry which is preliminary data.</text>
</comment>
<dbReference type="Proteomes" id="UP000521199">
    <property type="component" value="Unassembled WGS sequence"/>
</dbReference>
<proteinExistence type="predicted"/>
<evidence type="ECO:0000313" key="3">
    <source>
        <dbReference type="Proteomes" id="UP000521199"/>
    </source>
</evidence>
<keyword evidence="3" id="KW-1185">Reference proteome</keyword>
<name>A0A7W8DAQ7_9GAMM</name>